<evidence type="ECO:0000313" key="1">
    <source>
        <dbReference type="EMBL" id="KAK3602155.1"/>
    </source>
</evidence>
<protein>
    <submittedName>
        <fullName evidence="1">Uncharacterized protein</fullName>
    </submittedName>
</protein>
<dbReference type="EMBL" id="JAEAOA010002159">
    <property type="protein sequence ID" value="KAK3602155.1"/>
    <property type="molecule type" value="Genomic_DNA"/>
</dbReference>
<reference evidence="1" key="2">
    <citation type="journal article" date="2021" name="Genome Biol. Evol.">
        <title>Developing a high-quality reference genome for a parasitic bivalve with doubly uniparental inheritance (Bivalvia: Unionida).</title>
        <authorList>
            <person name="Smith C.H."/>
        </authorList>
    </citation>
    <scope>NUCLEOTIDE SEQUENCE</scope>
    <source>
        <strain evidence="1">CHS0354</strain>
        <tissue evidence="1">Mantle</tissue>
    </source>
</reference>
<proteinExistence type="predicted"/>
<keyword evidence="2" id="KW-1185">Reference proteome</keyword>
<gene>
    <name evidence="1" type="ORF">CHS0354_036896</name>
</gene>
<accession>A0AAE0T2N7</accession>
<reference evidence="1" key="3">
    <citation type="submission" date="2023-05" db="EMBL/GenBank/DDBJ databases">
        <authorList>
            <person name="Smith C.H."/>
        </authorList>
    </citation>
    <scope>NUCLEOTIDE SEQUENCE</scope>
    <source>
        <strain evidence="1">CHS0354</strain>
        <tissue evidence="1">Mantle</tissue>
    </source>
</reference>
<organism evidence="1 2">
    <name type="scientific">Potamilus streckersoni</name>
    <dbReference type="NCBI Taxonomy" id="2493646"/>
    <lineage>
        <taxon>Eukaryota</taxon>
        <taxon>Metazoa</taxon>
        <taxon>Spiralia</taxon>
        <taxon>Lophotrochozoa</taxon>
        <taxon>Mollusca</taxon>
        <taxon>Bivalvia</taxon>
        <taxon>Autobranchia</taxon>
        <taxon>Heteroconchia</taxon>
        <taxon>Palaeoheterodonta</taxon>
        <taxon>Unionida</taxon>
        <taxon>Unionoidea</taxon>
        <taxon>Unionidae</taxon>
        <taxon>Ambleminae</taxon>
        <taxon>Lampsilini</taxon>
        <taxon>Potamilus</taxon>
    </lineage>
</organism>
<reference evidence="1" key="1">
    <citation type="journal article" date="2021" name="Genome Biol. Evol.">
        <title>A High-Quality Reference Genome for a Parasitic Bivalve with Doubly Uniparental Inheritance (Bivalvia: Unionida).</title>
        <authorList>
            <person name="Smith C.H."/>
        </authorList>
    </citation>
    <scope>NUCLEOTIDE SEQUENCE</scope>
    <source>
        <strain evidence="1">CHS0354</strain>
    </source>
</reference>
<sequence length="142" mass="15406">MFSNSITSSNKSTCNNILTDCLELSDEISISPHWFSKSEITSYITNIPTRSTPIAPAPPCDLTTSTPENMDITASLDTNQAGGKSPRFVDVPEGSASFQVHLKGRTTFVSFGLYVNKNLPEHYIQHKLGLYASVLCSFNGAA</sequence>
<name>A0AAE0T2N7_9BIVA</name>
<dbReference type="AlphaFoldDB" id="A0AAE0T2N7"/>
<comment type="caution">
    <text evidence="1">The sequence shown here is derived from an EMBL/GenBank/DDBJ whole genome shotgun (WGS) entry which is preliminary data.</text>
</comment>
<evidence type="ECO:0000313" key="2">
    <source>
        <dbReference type="Proteomes" id="UP001195483"/>
    </source>
</evidence>
<dbReference type="Proteomes" id="UP001195483">
    <property type="component" value="Unassembled WGS sequence"/>
</dbReference>